<dbReference type="RefSeq" id="WP_089308990.1">
    <property type="nucleotide sequence ID" value="NZ_FZNK01000009.1"/>
</dbReference>
<reference evidence="1 2" key="1">
    <citation type="submission" date="2017-06" db="EMBL/GenBank/DDBJ databases">
        <authorList>
            <person name="Kim H.J."/>
            <person name="Triplett B.A."/>
        </authorList>
    </citation>
    <scope>NUCLEOTIDE SEQUENCE [LARGE SCALE GENOMIC DNA]</scope>
    <source>
        <strain evidence="1 2">DSM 19316</strain>
    </source>
</reference>
<evidence type="ECO:0000313" key="1">
    <source>
        <dbReference type="EMBL" id="SNR67368.1"/>
    </source>
</evidence>
<organism evidence="1 2">
    <name type="scientific">Halorubrum ezzemoulense</name>
    <name type="common">Halorubrum chaoviator</name>
    <dbReference type="NCBI Taxonomy" id="337243"/>
    <lineage>
        <taxon>Archaea</taxon>
        <taxon>Methanobacteriati</taxon>
        <taxon>Methanobacteriota</taxon>
        <taxon>Stenosarchaea group</taxon>
        <taxon>Halobacteria</taxon>
        <taxon>Halobacteriales</taxon>
        <taxon>Haloferacaceae</taxon>
        <taxon>Halorubrum</taxon>
    </lineage>
</organism>
<name>A0A238Y967_HALEZ</name>
<gene>
    <name evidence="1" type="ORF">SAMN06266787_10974</name>
</gene>
<evidence type="ECO:0000313" key="2">
    <source>
        <dbReference type="Proteomes" id="UP000198297"/>
    </source>
</evidence>
<evidence type="ECO:0008006" key="3">
    <source>
        <dbReference type="Google" id="ProtNLM"/>
    </source>
</evidence>
<dbReference type="AlphaFoldDB" id="A0A238Y967"/>
<dbReference type="EMBL" id="FZNK01000009">
    <property type="protein sequence ID" value="SNR67368.1"/>
    <property type="molecule type" value="Genomic_DNA"/>
</dbReference>
<sequence length="179" mass="20770">MTTAKRRVLATLTECSIELPDDGVTLEKIRHRGTHFRIDEGEFLAFRLERHPTMYLSDSQLGGRYRSPARFHVVTDYRLDLDDETWCVTEHEATFDFDPQLVIEAELDALGRKHAIEEQIETVKTADDPEDAFDNAFDSWIDHWDDKFAEVRGRPVPDDQREEIIRLLVNELRSRAGLG</sequence>
<dbReference type="Proteomes" id="UP000198297">
    <property type="component" value="Unassembled WGS sequence"/>
</dbReference>
<protein>
    <recommendedName>
        <fullName evidence="3">DUF402 domain-containing protein</fullName>
    </recommendedName>
</protein>
<proteinExistence type="predicted"/>
<accession>A0A238Y967</accession>